<protein>
    <recommendedName>
        <fullName evidence="1">2EXR domain-containing protein</fullName>
    </recommendedName>
</protein>
<evidence type="ECO:0000313" key="3">
    <source>
        <dbReference type="Proteomes" id="UP001302745"/>
    </source>
</evidence>
<dbReference type="Proteomes" id="UP001302745">
    <property type="component" value="Unassembled WGS sequence"/>
</dbReference>
<dbReference type="PANTHER" id="PTHR35910:SF1">
    <property type="entry name" value="2EXR DOMAIN-CONTAINING PROTEIN"/>
    <property type="match status" value="1"/>
</dbReference>
<evidence type="ECO:0000313" key="2">
    <source>
        <dbReference type="EMBL" id="KAK4155917.1"/>
    </source>
</evidence>
<keyword evidence="3" id="KW-1185">Reference proteome</keyword>
<name>A0AAN6ZYW4_9PEZI</name>
<reference evidence="2" key="1">
    <citation type="journal article" date="2023" name="Mol. Phylogenet. Evol.">
        <title>Genome-scale phylogeny and comparative genomics of the fungal order Sordariales.</title>
        <authorList>
            <person name="Hensen N."/>
            <person name="Bonometti L."/>
            <person name="Westerberg I."/>
            <person name="Brannstrom I.O."/>
            <person name="Guillou S."/>
            <person name="Cros-Aarteil S."/>
            <person name="Calhoun S."/>
            <person name="Haridas S."/>
            <person name="Kuo A."/>
            <person name="Mondo S."/>
            <person name="Pangilinan J."/>
            <person name="Riley R."/>
            <person name="LaButti K."/>
            <person name="Andreopoulos B."/>
            <person name="Lipzen A."/>
            <person name="Chen C."/>
            <person name="Yan M."/>
            <person name="Daum C."/>
            <person name="Ng V."/>
            <person name="Clum A."/>
            <person name="Steindorff A."/>
            <person name="Ohm R.A."/>
            <person name="Martin F."/>
            <person name="Silar P."/>
            <person name="Natvig D.O."/>
            <person name="Lalanne C."/>
            <person name="Gautier V."/>
            <person name="Ament-Velasquez S.L."/>
            <person name="Kruys A."/>
            <person name="Hutchinson M.I."/>
            <person name="Powell A.J."/>
            <person name="Barry K."/>
            <person name="Miller A.N."/>
            <person name="Grigoriev I.V."/>
            <person name="Debuchy R."/>
            <person name="Gladieux P."/>
            <person name="Hiltunen Thoren M."/>
            <person name="Johannesson H."/>
        </authorList>
    </citation>
    <scope>NUCLEOTIDE SEQUENCE</scope>
    <source>
        <strain evidence="2">CBS 538.74</strain>
    </source>
</reference>
<dbReference type="InterPro" id="IPR045518">
    <property type="entry name" value="2EXR"/>
</dbReference>
<proteinExistence type="predicted"/>
<dbReference type="EMBL" id="MU856878">
    <property type="protein sequence ID" value="KAK4155917.1"/>
    <property type="molecule type" value="Genomic_DNA"/>
</dbReference>
<accession>A0AAN6ZYW4</accession>
<evidence type="ECO:0000259" key="1">
    <source>
        <dbReference type="Pfam" id="PF20150"/>
    </source>
</evidence>
<feature type="domain" description="2EXR" evidence="1">
    <location>
        <begin position="6"/>
        <end position="112"/>
    </location>
</feature>
<reference evidence="2" key="2">
    <citation type="submission" date="2023-05" db="EMBL/GenBank/DDBJ databases">
        <authorList>
            <consortium name="Lawrence Berkeley National Laboratory"/>
            <person name="Steindorff A."/>
            <person name="Hensen N."/>
            <person name="Bonometti L."/>
            <person name="Westerberg I."/>
            <person name="Brannstrom I.O."/>
            <person name="Guillou S."/>
            <person name="Cros-Aarteil S."/>
            <person name="Calhoun S."/>
            <person name="Haridas S."/>
            <person name="Kuo A."/>
            <person name="Mondo S."/>
            <person name="Pangilinan J."/>
            <person name="Riley R."/>
            <person name="Labutti K."/>
            <person name="Andreopoulos B."/>
            <person name="Lipzen A."/>
            <person name="Chen C."/>
            <person name="Yanf M."/>
            <person name="Daum C."/>
            <person name="Ng V."/>
            <person name="Clum A."/>
            <person name="Ohm R."/>
            <person name="Martin F."/>
            <person name="Silar P."/>
            <person name="Natvig D."/>
            <person name="Lalanne C."/>
            <person name="Gautier V."/>
            <person name="Ament-Velasquez S.L."/>
            <person name="Kruys A."/>
            <person name="Hutchinson M.I."/>
            <person name="Powell A.J."/>
            <person name="Barry K."/>
            <person name="Miller A.N."/>
            <person name="Grigoriev I.V."/>
            <person name="Debuchy R."/>
            <person name="Gladieux P."/>
            <person name="Thoren M.H."/>
            <person name="Johannesson H."/>
        </authorList>
    </citation>
    <scope>NUCLEOTIDE SEQUENCE</scope>
    <source>
        <strain evidence="2">CBS 538.74</strain>
    </source>
</reference>
<sequence>MTAPVFLLFNKLPCELRQMIWHFALPDDNHEVLTLQNPRETVDWDDDYGATEVAPPEPMTVEMACPALMHACHESRDFVLNHSGTRFRTPSFSFSDDRFEVPFRPFRPELDTAFWSECLQWGPGEDHHCLWLSQLRHLAIPSSVAFWLELDQDLNQCLLQHDPRLQSLSVEFPVPWDEDELDFEYICDLSQKERREGQRFRHNSGRVMTLVIDARRGPKHGVKLTEFMPVLRRELNGNGKNIDELRMDFASRSWNAQSDSSVNMRCFGQTYAEWRRGEWIDAYTGNM</sequence>
<comment type="caution">
    <text evidence="2">The sequence shown here is derived from an EMBL/GenBank/DDBJ whole genome shotgun (WGS) entry which is preliminary data.</text>
</comment>
<organism evidence="2 3">
    <name type="scientific">Chaetomidium leptoderma</name>
    <dbReference type="NCBI Taxonomy" id="669021"/>
    <lineage>
        <taxon>Eukaryota</taxon>
        <taxon>Fungi</taxon>
        <taxon>Dikarya</taxon>
        <taxon>Ascomycota</taxon>
        <taxon>Pezizomycotina</taxon>
        <taxon>Sordariomycetes</taxon>
        <taxon>Sordariomycetidae</taxon>
        <taxon>Sordariales</taxon>
        <taxon>Chaetomiaceae</taxon>
        <taxon>Chaetomidium</taxon>
    </lineage>
</organism>
<dbReference type="Pfam" id="PF20150">
    <property type="entry name" value="2EXR"/>
    <property type="match status" value="1"/>
</dbReference>
<dbReference type="AlphaFoldDB" id="A0AAN6ZYW4"/>
<gene>
    <name evidence="2" type="ORF">C8A00DRAFT_13089</name>
</gene>
<dbReference type="PANTHER" id="PTHR35910">
    <property type="entry name" value="2EXR DOMAIN-CONTAINING PROTEIN"/>
    <property type="match status" value="1"/>
</dbReference>